<evidence type="ECO:0000313" key="2">
    <source>
        <dbReference type="Proteomes" id="UP000475862"/>
    </source>
</evidence>
<reference evidence="1 2" key="1">
    <citation type="submission" date="2019-08" db="EMBL/GenBank/DDBJ databases">
        <title>The genome of the soybean aphid Biotype 1, its phylome, world population structure and adaptation to the North American continent.</title>
        <authorList>
            <person name="Giordano R."/>
            <person name="Donthu R.K."/>
            <person name="Hernandez A.G."/>
            <person name="Wright C.L."/>
            <person name="Zimin A.V."/>
        </authorList>
    </citation>
    <scope>NUCLEOTIDE SEQUENCE [LARGE SCALE GENOMIC DNA]</scope>
    <source>
        <tissue evidence="1">Whole aphids</tissue>
    </source>
</reference>
<organism evidence="1 2">
    <name type="scientific">Aphis glycines</name>
    <name type="common">Soybean aphid</name>
    <dbReference type="NCBI Taxonomy" id="307491"/>
    <lineage>
        <taxon>Eukaryota</taxon>
        <taxon>Metazoa</taxon>
        <taxon>Ecdysozoa</taxon>
        <taxon>Arthropoda</taxon>
        <taxon>Hexapoda</taxon>
        <taxon>Insecta</taxon>
        <taxon>Pterygota</taxon>
        <taxon>Neoptera</taxon>
        <taxon>Paraneoptera</taxon>
        <taxon>Hemiptera</taxon>
        <taxon>Sternorrhyncha</taxon>
        <taxon>Aphidomorpha</taxon>
        <taxon>Aphidoidea</taxon>
        <taxon>Aphididae</taxon>
        <taxon>Aphidini</taxon>
        <taxon>Aphis</taxon>
        <taxon>Aphis</taxon>
    </lineage>
</organism>
<evidence type="ECO:0000313" key="1">
    <source>
        <dbReference type="EMBL" id="KAE9531688.1"/>
    </source>
</evidence>
<comment type="caution">
    <text evidence="1">The sequence shown here is derived from an EMBL/GenBank/DDBJ whole genome shotgun (WGS) entry which is preliminary data.</text>
</comment>
<dbReference type="EMBL" id="VYZN01000041">
    <property type="protein sequence ID" value="KAE9531688.1"/>
    <property type="molecule type" value="Genomic_DNA"/>
</dbReference>
<gene>
    <name evidence="1" type="ORF">AGLY_010894</name>
</gene>
<proteinExistence type="predicted"/>
<dbReference type="AlphaFoldDB" id="A0A6G0TF93"/>
<protein>
    <submittedName>
        <fullName evidence="1">Uncharacterized protein</fullName>
    </submittedName>
</protein>
<name>A0A6G0TF93_APHGL</name>
<accession>A0A6G0TF93</accession>
<dbReference type="Proteomes" id="UP000475862">
    <property type="component" value="Unassembled WGS sequence"/>
</dbReference>
<keyword evidence="2" id="KW-1185">Reference proteome</keyword>
<sequence>MSHDQLYQHGVDPFATTVDECQSANTEFLRNLTRVQIPHSNLWQITDFDNHDKRYKLLEPTIVLLDNIILRSSFIVRKLLKCMKIILTDECTIYTSSDIPSSGSENVGRKRTFCEIWMPKHFCLRFNVKLNCNYAQKNYTHINLYVVATLHITWREFHVIKLVAIMDVLNLNLLINHKIRVLTYNSILNTDVPVCIGSWENNLKSSKFVEITIYLLYK</sequence>